<name>A0A9P8VQZ8_9HYPO</name>
<reference evidence="9 10" key="1">
    <citation type="journal article" date="2021" name="Nat. Commun.">
        <title>Genetic determinants of endophytism in the Arabidopsis root mycobiome.</title>
        <authorList>
            <person name="Mesny F."/>
            <person name="Miyauchi S."/>
            <person name="Thiergart T."/>
            <person name="Pickel B."/>
            <person name="Atanasova L."/>
            <person name="Karlsson M."/>
            <person name="Huettel B."/>
            <person name="Barry K.W."/>
            <person name="Haridas S."/>
            <person name="Chen C."/>
            <person name="Bauer D."/>
            <person name="Andreopoulos W."/>
            <person name="Pangilinan J."/>
            <person name="LaButti K."/>
            <person name="Riley R."/>
            <person name="Lipzen A."/>
            <person name="Clum A."/>
            <person name="Drula E."/>
            <person name="Henrissat B."/>
            <person name="Kohler A."/>
            <person name="Grigoriev I.V."/>
            <person name="Martin F.M."/>
            <person name="Hacquard S."/>
        </authorList>
    </citation>
    <scope>NUCLEOTIDE SEQUENCE [LARGE SCALE GENOMIC DNA]</scope>
    <source>
        <strain evidence="9 10">MPI-CAGE-CH-0241</strain>
    </source>
</reference>
<keyword evidence="10" id="KW-1185">Reference proteome</keyword>
<dbReference type="SUPFAM" id="SSF51197">
    <property type="entry name" value="Clavaminate synthase-like"/>
    <property type="match status" value="1"/>
</dbReference>
<evidence type="ECO:0000256" key="7">
    <source>
        <dbReference type="SAM" id="MobiDB-lite"/>
    </source>
</evidence>
<accession>A0A9P8VQZ8</accession>
<keyword evidence="4" id="KW-0223">Dioxygenase</keyword>
<dbReference type="Pfam" id="PF02668">
    <property type="entry name" value="TauD"/>
    <property type="match status" value="1"/>
</dbReference>
<dbReference type="PANTHER" id="PTHR30468">
    <property type="entry name" value="ALPHA-KETOGLUTARATE-DEPENDENT SULFONATE DIOXYGENASE"/>
    <property type="match status" value="1"/>
</dbReference>
<dbReference type="AlphaFoldDB" id="A0A9P8VQZ8"/>
<dbReference type="OrthoDB" id="10257314at2759"/>
<evidence type="ECO:0000259" key="8">
    <source>
        <dbReference type="Pfam" id="PF02668"/>
    </source>
</evidence>
<gene>
    <name evidence="9" type="ORF">B0T10DRAFT_466773</name>
</gene>
<dbReference type="GO" id="GO:0016706">
    <property type="term" value="F:2-oxoglutarate-dependent dioxygenase activity"/>
    <property type="evidence" value="ECO:0007669"/>
    <property type="project" value="TreeGrafter"/>
</dbReference>
<comment type="cofactor">
    <cofactor evidence="1">
        <name>Fe(2+)</name>
        <dbReference type="ChEBI" id="CHEBI:29033"/>
    </cofactor>
</comment>
<dbReference type="EMBL" id="JAGPYM010000057">
    <property type="protein sequence ID" value="KAH6871233.1"/>
    <property type="molecule type" value="Genomic_DNA"/>
</dbReference>
<organism evidence="9 10">
    <name type="scientific">Thelonectria olida</name>
    <dbReference type="NCBI Taxonomy" id="1576542"/>
    <lineage>
        <taxon>Eukaryota</taxon>
        <taxon>Fungi</taxon>
        <taxon>Dikarya</taxon>
        <taxon>Ascomycota</taxon>
        <taxon>Pezizomycotina</taxon>
        <taxon>Sordariomycetes</taxon>
        <taxon>Hypocreomycetidae</taxon>
        <taxon>Hypocreales</taxon>
        <taxon>Nectriaceae</taxon>
        <taxon>Thelonectria</taxon>
    </lineage>
</organism>
<dbReference type="InterPro" id="IPR042098">
    <property type="entry name" value="TauD-like_sf"/>
</dbReference>
<evidence type="ECO:0000313" key="10">
    <source>
        <dbReference type="Proteomes" id="UP000777438"/>
    </source>
</evidence>
<comment type="similarity">
    <text evidence="2">Belongs to the TfdA dioxygenase family.</text>
</comment>
<feature type="domain" description="TauD/TfdA-like" evidence="8">
    <location>
        <begin position="91"/>
        <end position="178"/>
    </location>
</feature>
<sequence>MSATTTETKGTINVKLAFDTALHNAYLPVWDETTTFPLLQPFEFNDRGLVTNNAKRNLLLESDSDIKVDKTTLWATTRTCHMNTNRLESQSSRSGGDTAWTSQTGAYARLSTPIKPLLEGLRAEHSGHPQAENSRRDGKHIRRQPVKSEHPIVRIHRATGQKTLFVQPRFTKRITGLTCVGRESFTSARTRTPLLRLPSVNLALRRSTTAEPYLGGQPTKLSVITKCVSAFADWCMAQLQTIRHSPSQ</sequence>
<keyword evidence="5" id="KW-0560">Oxidoreductase</keyword>
<dbReference type="GO" id="GO:0005737">
    <property type="term" value="C:cytoplasm"/>
    <property type="evidence" value="ECO:0007669"/>
    <property type="project" value="TreeGrafter"/>
</dbReference>
<evidence type="ECO:0000256" key="6">
    <source>
        <dbReference type="ARBA" id="ARBA00023004"/>
    </source>
</evidence>
<feature type="region of interest" description="Disordered" evidence="7">
    <location>
        <begin position="124"/>
        <end position="148"/>
    </location>
</feature>
<evidence type="ECO:0000313" key="9">
    <source>
        <dbReference type="EMBL" id="KAH6871233.1"/>
    </source>
</evidence>
<evidence type="ECO:0000256" key="4">
    <source>
        <dbReference type="ARBA" id="ARBA00022964"/>
    </source>
</evidence>
<dbReference type="PANTHER" id="PTHR30468:SF28">
    <property type="entry name" value="ALPHA-KETOGLUTARATE-DEPENDENT TAURINE DIOXYGENASE (AFU_ORTHOLOGUE AFUA_8G02210)-RELATED"/>
    <property type="match status" value="1"/>
</dbReference>
<evidence type="ECO:0000256" key="5">
    <source>
        <dbReference type="ARBA" id="ARBA00023002"/>
    </source>
</evidence>
<keyword evidence="3" id="KW-0479">Metal-binding</keyword>
<evidence type="ECO:0000256" key="3">
    <source>
        <dbReference type="ARBA" id="ARBA00022723"/>
    </source>
</evidence>
<evidence type="ECO:0000256" key="1">
    <source>
        <dbReference type="ARBA" id="ARBA00001954"/>
    </source>
</evidence>
<protein>
    <recommendedName>
        <fullName evidence="8">TauD/TfdA-like domain-containing protein</fullName>
    </recommendedName>
</protein>
<dbReference type="InterPro" id="IPR003819">
    <property type="entry name" value="TauD/TfdA-like"/>
</dbReference>
<proteinExistence type="inferred from homology"/>
<dbReference type="InterPro" id="IPR051323">
    <property type="entry name" value="AtsK-like"/>
</dbReference>
<keyword evidence="6" id="KW-0408">Iron</keyword>
<dbReference type="GO" id="GO:0046872">
    <property type="term" value="F:metal ion binding"/>
    <property type="evidence" value="ECO:0007669"/>
    <property type="project" value="UniProtKB-KW"/>
</dbReference>
<evidence type="ECO:0000256" key="2">
    <source>
        <dbReference type="ARBA" id="ARBA00005896"/>
    </source>
</evidence>
<dbReference type="Proteomes" id="UP000777438">
    <property type="component" value="Unassembled WGS sequence"/>
</dbReference>
<comment type="caution">
    <text evidence="9">The sequence shown here is derived from an EMBL/GenBank/DDBJ whole genome shotgun (WGS) entry which is preliminary data.</text>
</comment>
<dbReference type="Gene3D" id="3.60.130.10">
    <property type="entry name" value="Clavaminate synthase-like"/>
    <property type="match status" value="1"/>
</dbReference>